<evidence type="ECO:0000256" key="3">
    <source>
        <dbReference type="ARBA" id="ARBA00019660"/>
    </source>
</evidence>
<dbReference type="GO" id="GO:0070847">
    <property type="term" value="C:core mediator complex"/>
    <property type="evidence" value="ECO:0007669"/>
    <property type="project" value="EnsemblFungi"/>
</dbReference>
<comment type="similarity">
    <text evidence="2 8">Belongs to the Mediator complex subunit 31 family.</text>
</comment>
<keyword evidence="7 8" id="KW-0539">Nucleus</keyword>
<evidence type="ECO:0000256" key="5">
    <source>
        <dbReference type="ARBA" id="ARBA00023159"/>
    </source>
</evidence>
<evidence type="ECO:0000256" key="6">
    <source>
        <dbReference type="ARBA" id="ARBA00023163"/>
    </source>
</evidence>
<accession>A0A1Y2CPK4</accession>
<dbReference type="GO" id="GO:0032968">
    <property type="term" value="P:positive regulation of transcription elongation by RNA polymerase II"/>
    <property type="evidence" value="ECO:0007669"/>
    <property type="project" value="EnsemblFungi"/>
</dbReference>
<dbReference type="PANTHER" id="PTHR13186">
    <property type="entry name" value="MEDIATOR OF RNA POLYMERASE II TRANSCRIPTION SUBUNIT 31"/>
    <property type="match status" value="1"/>
</dbReference>
<feature type="non-terminal residue" evidence="9">
    <location>
        <position position="93"/>
    </location>
</feature>
<evidence type="ECO:0000256" key="4">
    <source>
        <dbReference type="ARBA" id="ARBA00023015"/>
    </source>
</evidence>
<keyword evidence="5 8" id="KW-0010">Activator</keyword>
<name>A0A1Y2CPK4_9FUNG</name>
<evidence type="ECO:0000256" key="1">
    <source>
        <dbReference type="ARBA" id="ARBA00004123"/>
    </source>
</evidence>
<evidence type="ECO:0000313" key="9">
    <source>
        <dbReference type="EMBL" id="ORY48951.1"/>
    </source>
</evidence>
<feature type="non-terminal residue" evidence="9">
    <location>
        <position position="1"/>
    </location>
</feature>
<comment type="caution">
    <text evidence="9">The sequence shown here is derived from an EMBL/GenBank/DDBJ whole genome shotgun (WGS) entry which is preliminary data.</text>
</comment>
<keyword evidence="4 8" id="KW-0805">Transcription regulation</keyword>
<evidence type="ECO:0000313" key="10">
    <source>
        <dbReference type="Proteomes" id="UP000193642"/>
    </source>
</evidence>
<evidence type="ECO:0000256" key="7">
    <source>
        <dbReference type="ARBA" id="ARBA00023242"/>
    </source>
</evidence>
<dbReference type="GO" id="GO:0006311">
    <property type="term" value="P:meiotic gene conversion"/>
    <property type="evidence" value="ECO:0007669"/>
    <property type="project" value="EnsemblFungi"/>
</dbReference>
<dbReference type="InterPro" id="IPR008831">
    <property type="entry name" value="Mediator_Med31"/>
</dbReference>
<evidence type="ECO:0000256" key="8">
    <source>
        <dbReference type="RuleBase" id="RU364129"/>
    </source>
</evidence>
<dbReference type="GO" id="GO:0006281">
    <property type="term" value="P:DNA repair"/>
    <property type="evidence" value="ECO:0007669"/>
    <property type="project" value="EnsemblFungi"/>
</dbReference>
<proteinExistence type="inferred from homology"/>
<dbReference type="OrthoDB" id="10257739at2759"/>
<keyword evidence="6 8" id="KW-0804">Transcription</keyword>
<comment type="subcellular location">
    <subcellularLocation>
        <location evidence="1 8">Nucleus</location>
    </subcellularLocation>
</comment>
<dbReference type="InterPro" id="IPR038089">
    <property type="entry name" value="Med31_sf"/>
</dbReference>
<keyword evidence="10" id="KW-1185">Reference proteome</keyword>
<dbReference type="Pfam" id="PF05669">
    <property type="entry name" value="Med31"/>
    <property type="match status" value="1"/>
</dbReference>
<dbReference type="GO" id="GO:0003713">
    <property type="term" value="F:transcription coactivator activity"/>
    <property type="evidence" value="ECO:0007669"/>
    <property type="project" value="EnsemblFungi"/>
</dbReference>
<dbReference type="GO" id="GO:0051123">
    <property type="term" value="P:RNA polymerase II preinitiation complex assembly"/>
    <property type="evidence" value="ECO:0007669"/>
    <property type="project" value="EnsemblFungi"/>
</dbReference>
<comment type="function">
    <text evidence="8">Component of the Mediator complex, a coactivator involved in the regulated transcription of nearly all RNA polymerase II-dependent genes. Mediator functions as a bridge to convey information from gene-specific regulatory proteins to the basal RNA polymerase II transcription machinery. Mediator is recruited to promoters by direct interactions with regulatory proteins and serves as a scaffold for the assembly of a functional preinitiation complex with RNA polymerase II and the general transcription factors.</text>
</comment>
<protein>
    <recommendedName>
        <fullName evidence="3 8">Mediator of RNA polymerase II transcription subunit 31</fullName>
    </recommendedName>
</protein>
<reference evidence="9 10" key="1">
    <citation type="submission" date="2016-07" db="EMBL/GenBank/DDBJ databases">
        <title>Pervasive Adenine N6-methylation of Active Genes in Fungi.</title>
        <authorList>
            <consortium name="DOE Joint Genome Institute"/>
            <person name="Mondo S.J."/>
            <person name="Dannebaum R.O."/>
            <person name="Kuo R.C."/>
            <person name="Labutti K."/>
            <person name="Haridas S."/>
            <person name="Kuo A."/>
            <person name="Salamov A."/>
            <person name="Ahrendt S.R."/>
            <person name="Lipzen A."/>
            <person name="Sullivan W."/>
            <person name="Andreopoulos W.B."/>
            <person name="Clum A."/>
            <person name="Lindquist E."/>
            <person name="Daum C."/>
            <person name="Ramamoorthy G.K."/>
            <person name="Gryganskyi A."/>
            <person name="Culley D."/>
            <person name="Magnuson J.K."/>
            <person name="James T.Y."/>
            <person name="O'Malley M.A."/>
            <person name="Stajich J.E."/>
            <person name="Spatafora J.W."/>
            <person name="Visel A."/>
            <person name="Grigoriev I.V."/>
        </authorList>
    </citation>
    <scope>NUCLEOTIDE SEQUENCE [LARGE SCALE GENOMIC DNA]</scope>
    <source>
        <strain evidence="9 10">JEL800</strain>
    </source>
</reference>
<dbReference type="GO" id="GO:0060261">
    <property type="term" value="P:positive regulation of transcription initiation by RNA polymerase II"/>
    <property type="evidence" value="ECO:0007669"/>
    <property type="project" value="EnsemblFungi"/>
</dbReference>
<organism evidence="9 10">
    <name type="scientific">Rhizoclosmatium globosum</name>
    <dbReference type="NCBI Taxonomy" id="329046"/>
    <lineage>
        <taxon>Eukaryota</taxon>
        <taxon>Fungi</taxon>
        <taxon>Fungi incertae sedis</taxon>
        <taxon>Chytridiomycota</taxon>
        <taxon>Chytridiomycota incertae sedis</taxon>
        <taxon>Chytridiomycetes</taxon>
        <taxon>Chytridiales</taxon>
        <taxon>Chytriomycetaceae</taxon>
        <taxon>Rhizoclosmatium</taxon>
    </lineage>
</organism>
<dbReference type="STRING" id="329046.A0A1Y2CPK4"/>
<dbReference type="AlphaFoldDB" id="A0A1Y2CPK4"/>
<comment type="subunit">
    <text evidence="8">Component of the Mediator complex.</text>
</comment>
<gene>
    <name evidence="9" type="ORF">BCR33DRAFT_652236</name>
</gene>
<dbReference type="EMBL" id="MCGO01000010">
    <property type="protein sequence ID" value="ORY48951.1"/>
    <property type="molecule type" value="Genomic_DNA"/>
</dbReference>
<dbReference type="GO" id="GO:0016592">
    <property type="term" value="C:mediator complex"/>
    <property type="evidence" value="ECO:0007669"/>
    <property type="project" value="EnsemblFungi"/>
</dbReference>
<dbReference type="Gene3D" id="1.10.10.1340">
    <property type="entry name" value="Mediator of RNA polymerase II, submodule Med31 (Soh1)"/>
    <property type="match status" value="1"/>
</dbReference>
<sequence>RLILELEFVQCLANPKYLQFLAQHNYFNDPAFINYLKYLLYWRRPEYAHLVVYPYSLEILEYLQHESFRRSVALESTVHLIHTKEFFHWQHWR</sequence>
<dbReference type="Proteomes" id="UP000193642">
    <property type="component" value="Unassembled WGS sequence"/>
</dbReference>
<evidence type="ECO:0000256" key="2">
    <source>
        <dbReference type="ARBA" id="ARBA00006378"/>
    </source>
</evidence>